<evidence type="ECO:0000256" key="2">
    <source>
        <dbReference type="ARBA" id="ARBA00022840"/>
    </source>
</evidence>
<feature type="region of interest" description="Disordered" evidence="4">
    <location>
        <begin position="245"/>
        <end position="265"/>
    </location>
</feature>
<organism evidence="5 6">
    <name type="scientific">Tolypocladium paradoxum</name>
    <dbReference type="NCBI Taxonomy" id="94208"/>
    <lineage>
        <taxon>Eukaryota</taxon>
        <taxon>Fungi</taxon>
        <taxon>Dikarya</taxon>
        <taxon>Ascomycota</taxon>
        <taxon>Pezizomycotina</taxon>
        <taxon>Sordariomycetes</taxon>
        <taxon>Hypocreomycetidae</taxon>
        <taxon>Hypocreales</taxon>
        <taxon>Ophiocordycipitaceae</taxon>
        <taxon>Tolypocladium</taxon>
    </lineage>
</organism>
<gene>
    <name evidence="5" type="ORF">TPAR_03737</name>
</gene>
<keyword evidence="6" id="KW-1185">Reference proteome</keyword>
<proteinExistence type="inferred from homology"/>
<comment type="caution">
    <text evidence="5">The sequence shown here is derived from an EMBL/GenBank/DDBJ whole genome shotgun (WGS) entry which is preliminary data.</text>
</comment>
<dbReference type="InterPro" id="IPR027417">
    <property type="entry name" value="P-loop_NTPase"/>
</dbReference>
<evidence type="ECO:0000313" key="5">
    <source>
        <dbReference type="EMBL" id="POR36081.1"/>
    </source>
</evidence>
<name>A0A2S4L0V8_9HYPO</name>
<comment type="similarity">
    <text evidence="3">Belongs to the KTI12 family.</text>
</comment>
<dbReference type="SUPFAM" id="SSF52540">
    <property type="entry name" value="P-loop containing nucleoside triphosphate hydrolases"/>
    <property type="match status" value="1"/>
</dbReference>
<dbReference type="Proteomes" id="UP000237481">
    <property type="component" value="Unassembled WGS sequence"/>
</dbReference>
<dbReference type="EMBL" id="PKSG01000364">
    <property type="protein sequence ID" value="POR36081.1"/>
    <property type="molecule type" value="Genomic_DNA"/>
</dbReference>
<sequence length="450" mass="49949">MAAKISRPWSRDDEHCVSEACVGAWLALKVASSGEAHPAPLSRAIGSVTRGKYASSSNPPPTHKPPPEKLRVRVATLRWPQCRFVFLCPSLVSPSTRSRGPNSPANASSQLIIVTGLPTSGKSTRARQLHDYLAERIVAGDASKYRLHLISDDSLSISRAVYDLSPSAVPAHTRSANASEKDARAALYGAVKRVLSDRDFVILDSLNYIKGWRYQLHCEAKAVRTPNCILQIGCSVDRARKVNEERLQKQQQQPQSQAEKHQQEENVIPEGEHAEAYEPANWDNLVFRYEEPNPMTRWDSPLFTLVWDDDEAQTRKTFGDLWDALAGDGRPVVRPNQSTVQRGRDAGGDYLYVLDRETQDIVKRILEQQAVDGGVAGQVKVPLNSPGREDLLVELPTGKKLSVPQLQRLRRAFIGLNRGGIGLESVGNMAADGLRETFVRYLNDSFEKDE</sequence>
<evidence type="ECO:0000256" key="4">
    <source>
        <dbReference type="SAM" id="MobiDB-lite"/>
    </source>
</evidence>
<evidence type="ECO:0000256" key="1">
    <source>
        <dbReference type="ARBA" id="ARBA00022741"/>
    </source>
</evidence>
<accession>A0A2S4L0V8</accession>
<dbReference type="STRING" id="94208.A0A2S4L0V8"/>
<keyword evidence="2" id="KW-0067">ATP-binding</keyword>
<dbReference type="PANTHER" id="PTHR12435">
    <property type="match status" value="1"/>
</dbReference>
<dbReference type="AlphaFoldDB" id="A0A2S4L0V8"/>
<evidence type="ECO:0000256" key="3">
    <source>
        <dbReference type="ARBA" id="ARBA00025768"/>
    </source>
</evidence>
<dbReference type="GO" id="GO:0005524">
    <property type="term" value="F:ATP binding"/>
    <property type="evidence" value="ECO:0007669"/>
    <property type="project" value="UniProtKB-KW"/>
</dbReference>
<dbReference type="FunFam" id="3.40.50.300:FF:002734">
    <property type="entry name" value="Chromatin associated protein KTI12"/>
    <property type="match status" value="1"/>
</dbReference>
<keyword evidence="1" id="KW-0547">Nucleotide-binding</keyword>
<reference evidence="5 6" key="1">
    <citation type="submission" date="2018-01" db="EMBL/GenBank/DDBJ databases">
        <title>Harnessing the power of phylogenomics to disentangle the directionality and signatures of interkingdom host jumping in the parasitic fungal genus Tolypocladium.</title>
        <authorList>
            <person name="Quandt C.A."/>
            <person name="Patterson W."/>
            <person name="Spatafora J.W."/>
        </authorList>
    </citation>
    <scope>NUCLEOTIDE SEQUENCE [LARGE SCALE GENOMIC DNA]</scope>
    <source>
        <strain evidence="5 6">NRBC 100945</strain>
    </source>
</reference>
<protein>
    <submittedName>
        <fullName evidence="5">Protein kti12</fullName>
    </submittedName>
</protein>
<dbReference type="Gene3D" id="3.40.50.300">
    <property type="entry name" value="P-loop containing nucleotide triphosphate hydrolases"/>
    <property type="match status" value="1"/>
</dbReference>
<dbReference type="Pfam" id="PF08433">
    <property type="entry name" value="KTI12"/>
    <property type="match status" value="1"/>
</dbReference>
<evidence type="ECO:0000313" key="6">
    <source>
        <dbReference type="Proteomes" id="UP000237481"/>
    </source>
</evidence>
<dbReference type="InterPro" id="IPR013641">
    <property type="entry name" value="KTI12/PSTK"/>
</dbReference>
<dbReference type="OrthoDB" id="9972657at2759"/>